<keyword evidence="2" id="KW-1133">Transmembrane helix</keyword>
<feature type="transmembrane region" description="Helical" evidence="2">
    <location>
        <begin position="469"/>
        <end position="488"/>
    </location>
</feature>
<evidence type="ECO:0000313" key="5">
    <source>
        <dbReference type="Proteomes" id="UP000758603"/>
    </source>
</evidence>
<dbReference type="Pfam" id="PF20163">
    <property type="entry name" value="DUF6536"/>
    <property type="match status" value="1"/>
</dbReference>
<gene>
    <name evidence="4" type="ORF">BKA67DRAFT_536476</name>
</gene>
<dbReference type="EMBL" id="JAGPXC010000005">
    <property type="protein sequence ID" value="KAH6652753.1"/>
    <property type="molecule type" value="Genomic_DNA"/>
</dbReference>
<name>A0A9P8UIP7_9PEZI</name>
<organism evidence="4 5">
    <name type="scientific">Truncatella angustata</name>
    <dbReference type="NCBI Taxonomy" id="152316"/>
    <lineage>
        <taxon>Eukaryota</taxon>
        <taxon>Fungi</taxon>
        <taxon>Dikarya</taxon>
        <taxon>Ascomycota</taxon>
        <taxon>Pezizomycotina</taxon>
        <taxon>Sordariomycetes</taxon>
        <taxon>Xylariomycetidae</taxon>
        <taxon>Amphisphaeriales</taxon>
        <taxon>Sporocadaceae</taxon>
        <taxon>Truncatella</taxon>
    </lineage>
</organism>
<dbReference type="PANTHER" id="PTHR35395">
    <property type="entry name" value="DUF6536 DOMAIN-CONTAINING PROTEIN"/>
    <property type="match status" value="1"/>
</dbReference>
<feature type="transmembrane region" description="Helical" evidence="2">
    <location>
        <begin position="229"/>
        <end position="254"/>
    </location>
</feature>
<keyword evidence="2" id="KW-0472">Membrane</keyword>
<feature type="domain" description="DUF6536" evidence="3">
    <location>
        <begin position="182"/>
        <end position="325"/>
    </location>
</feature>
<evidence type="ECO:0000256" key="1">
    <source>
        <dbReference type="SAM" id="MobiDB-lite"/>
    </source>
</evidence>
<accession>A0A9P8UIP7</accession>
<dbReference type="Proteomes" id="UP000758603">
    <property type="component" value="Unassembled WGS sequence"/>
</dbReference>
<dbReference type="PANTHER" id="PTHR35395:SF1">
    <property type="entry name" value="DUF6536 DOMAIN-CONTAINING PROTEIN"/>
    <property type="match status" value="1"/>
</dbReference>
<protein>
    <recommendedName>
        <fullName evidence="3">DUF6536 domain-containing protein</fullName>
    </recommendedName>
</protein>
<feature type="transmembrane region" description="Helical" evidence="2">
    <location>
        <begin position="333"/>
        <end position="352"/>
    </location>
</feature>
<dbReference type="OrthoDB" id="5429634at2759"/>
<evidence type="ECO:0000256" key="2">
    <source>
        <dbReference type="SAM" id="Phobius"/>
    </source>
</evidence>
<reference evidence="4" key="1">
    <citation type="journal article" date="2021" name="Nat. Commun.">
        <title>Genetic determinants of endophytism in the Arabidopsis root mycobiome.</title>
        <authorList>
            <person name="Mesny F."/>
            <person name="Miyauchi S."/>
            <person name="Thiergart T."/>
            <person name="Pickel B."/>
            <person name="Atanasova L."/>
            <person name="Karlsson M."/>
            <person name="Huettel B."/>
            <person name="Barry K.W."/>
            <person name="Haridas S."/>
            <person name="Chen C."/>
            <person name="Bauer D."/>
            <person name="Andreopoulos W."/>
            <person name="Pangilinan J."/>
            <person name="LaButti K."/>
            <person name="Riley R."/>
            <person name="Lipzen A."/>
            <person name="Clum A."/>
            <person name="Drula E."/>
            <person name="Henrissat B."/>
            <person name="Kohler A."/>
            <person name="Grigoriev I.V."/>
            <person name="Martin F.M."/>
            <person name="Hacquard S."/>
        </authorList>
    </citation>
    <scope>NUCLEOTIDE SEQUENCE</scope>
    <source>
        <strain evidence="4">MPI-SDFR-AT-0073</strain>
    </source>
</reference>
<feature type="transmembrane region" description="Helical" evidence="2">
    <location>
        <begin position="186"/>
        <end position="209"/>
    </location>
</feature>
<keyword evidence="2" id="KW-0812">Transmembrane</keyword>
<dbReference type="AlphaFoldDB" id="A0A9P8UIP7"/>
<dbReference type="GeneID" id="70129052"/>
<evidence type="ECO:0000313" key="4">
    <source>
        <dbReference type="EMBL" id="KAH6652753.1"/>
    </source>
</evidence>
<evidence type="ECO:0000259" key="3">
    <source>
        <dbReference type="Pfam" id="PF20163"/>
    </source>
</evidence>
<feature type="transmembrane region" description="Helical" evidence="2">
    <location>
        <begin position="293"/>
        <end position="313"/>
    </location>
</feature>
<dbReference type="InterPro" id="IPR046623">
    <property type="entry name" value="DUF6536"/>
</dbReference>
<feature type="transmembrane region" description="Helical" evidence="2">
    <location>
        <begin position="420"/>
        <end position="442"/>
    </location>
</feature>
<feature type="transmembrane region" description="Helical" evidence="2">
    <location>
        <begin position="574"/>
        <end position="599"/>
    </location>
</feature>
<feature type="transmembrane region" description="Helical" evidence="2">
    <location>
        <begin position="534"/>
        <end position="554"/>
    </location>
</feature>
<sequence>MDGVIPARNGKSAFRYTWDEDGAVKNIEPLEKVRARTEGLSSHSRHTPKDSSSRVNWPFHYRATSEVPSTAATSHFSHFRRATAQSKSWFKEAGDSASILSRSLVPDYVVHYLRGETPESLARKKEEAQWGERNVVLTPQRERLMSQQAFFEDPFGSRAYLALGESENETPQRGARRLLSGWRGGVAFNTLSAFLILLVAVVCLVVIITESQTSNGASTLYSGSCTTAYNLNTGLHVLINALSIVLLVGGNYVFQVLSSPTRDELTAAHDKKQWLDIGIPSLRNLRHISTTRTALATVVLLATVAIQVIYNAVVFTSQASSSPTCSVIISSPLLGVVAFLNLAAFGSIAILLSRSNFEPLATLGDAIRTFLSRPDPTTTGTSLLSKQDVRDGRWGYGEAKYFAPGVHLWLFSPSLARWSLMIFSWVALAVPTALALGLAIYADPASMSTQFGTATPDTSYLFPSPISRLQMALLTSLPQFLLAILYLVTNSHLSTYYLSHELTLFALGPRGLRVSSDPAGAQTTSLYLTLPRPISWVLLVLFIGMGFVLSQAVFPATATLSASISTSTYDMNQAISVGLSTQALLILLALLFALMLMVVGLGLRQSPAAALVNGQEKGNPLALKGGSCSAALSAKCHTAAGEVEPWRQELTWGVVADGIGMQQGRCGFSALSVGAVDVGRAYA</sequence>
<keyword evidence="5" id="KW-1185">Reference proteome</keyword>
<feature type="region of interest" description="Disordered" evidence="1">
    <location>
        <begin position="35"/>
        <end position="55"/>
    </location>
</feature>
<comment type="caution">
    <text evidence="4">The sequence shown here is derived from an EMBL/GenBank/DDBJ whole genome shotgun (WGS) entry which is preliminary data.</text>
</comment>
<dbReference type="RefSeq" id="XP_045957030.1">
    <property type="nucleotide sequence ID" value="XM_046100160.1"/>
</dbReference>
<proteinExistence type="predicted"/>